<dbReference type="AlphaFoldDB" id="A0A485KLU0"/>
<evidence type="ECO:0000256" key="1">
    <source>
        <dbReference type="SAM" id="MobiDB-lite"/>
    </source>
</evidence>
<keyword evidence="4" id="KW-1185">Reference proteome</keyword>
<proteinExistence type="predicted"/>
<name>A0A485KLU0_9STRA</name>
<reference evidence="3 4" key="1">
    <citation type="submission" date="2019-03" db="EMBL/GenBank/DDBJ databases">
        <authorList>
            <person name="Gaulin E."/>
            <person name="Dumas B."/>
        </authorList>
    </citation>
    <scope>NUCLEOTIDE SEQUENCE [LARGE SCALE GENOMIC DNA]</scope>
    <source>
        <strain evidence="3">CBS 568.67</strain>
    </source>
</reference>
<protein>
    <submittedName>
        <fullName evidence="3">Aste57867_9004 protein</fullName>
    </submittedName>
</protein>
<dbReference type="EMBL" id="CAADRA010005143">
    <property type="protein sequence ID" value="VFT85888.1"/>
    <property type="molecule type" value="Genomic_DNA"/>
</dbReference>
<organism evidence="3 4">
    <name type="scientific">Aphanomyces stellatus</name>
    <dbReference type="NCBI Taxonomy" id="120398"/>
    <lineage>
        <taxon>Eukaryota</taxon>
        <taxon>Sar</taxon>
        <taxon>Stramenopiles</taxon>
        <taxon>Oomycota</taxon>
        <taxon>Saprolegniomycetes</taxon>
        <taxon>Saprolegniales</taxon>
        <taxon>Verrucalvaceae</taxon>
        <taxon>Aphanomyces</taxon>
    </lineage>
</organism>
<gene>
    <name evidence="3" type="primary">Aste57867_9004</name>
    <name evidence="2" type="ORF">As57867_008969</name>
    <name evidence="3" type="ORF">ASTE57867_9004</name>
</gene>
<accession>A0A485KLU0</accession>
<evidence type="ECO:0000313" key="4">
    <source>
        <dbReference type="Proteomes" id="UP000332933"/>
    </source>
</evidence>
<feature type="region of interest" description="Disordered" evidence="1">
    <location>
        <begin position="1"/>
        <end position="63"/>
    </location>
</feature>
<sequence length="350" mass="37986">MSKEAVDVEIIDLTSPDVGSTDADQATHEPGNLAEARDDPETDESQRVEPSQDSPPGLLAGSTSLADVSKLPATAAVPLVDPCAAFTTKRVAESKVTRIKDVGAHVPSMVDFEPLLAKHAAGTLSFQDTIPIQKHDKREVVGWLHMATDEHTKAIHEDAAMVSLLLDNQSMVKADLLVDIIKCERDIPNRMLRLCSRWSPVFCETIVPSPSCSWMNLSAGEYVTCSQQHKGAISHLEVPLDDLIAEIEALESQGSGAISQHHALVEAAVRHSEFDLAKLVNDGRVDTLCSLKLAGKLGGSLLAMKPGTKKKNLTDTQRQHLLQHLLKVSLPNFRQASLWDCAAHRITLCL</sequence>
<dbReference type="EMBL" id="VJMH01005122">
    <property type="protein sequence ID" value="KAF0700475.1"/>
    <property type="molecule type" value="Genomic_DNA"/>
</dbReference>
<evidence type="ECO:0000313" key="3">
    <source>
        <dbReference type="EMBL" id="VFT85888.1"/>
    </source>
</evidence>
<feature type="compositionally biased region" description="Basic and acidic residues" evidence="1">
    <location>
        <begin position="35"/>
        <end position="47"/>
    </location>
</feature>
<reference evidence="2" key="2">
    <citation type="submission" date="2019-06" db="EMBL/GenBank/DDBJ databases">
        <title>Genomics analysis of Aphanomyces spp. identifies a new class of oomycete effector associated with host adaptation.</title>
        <authorList>
            <person name="Gaulin E."/>
        </authorList>
    </citation>
    <scope>NUCLEOTIDE SEQUENCE</scope>
    <source>
        <strain evidence="2">CBS 578.67</strain>
    </source>
</reference>
<dbReference type="Proteomes" id="UP000332933">
    <property type="component" value="Unassembled WGS sequence"/>
</dbReference>
<evidence type="ECO:0000313" key="2">
    <source>
        <dbReference type="EMBL" id="KAF0700475.1"/>
    </source>
</evidence>